<gene>
    <name evidence="2" type="ORF">R1flu_012389</name>
</gene>
<evidence type="ECO:0000256" key="1">
    <source>
        <dbReference type="SAM" id="MobiDB-lite"/>
    </source>
</evidence>
<dbReference type="AlphaFoldDB" id="A0ABD1ZAH1"/>
<protein>
    <submittedName>
        <fullName evidence="2">Uncharacterized protein</fullName>
    </submittedName>
</protein>
<keyword evidence="3" id="KW-1185">Reference proteome</keyword>
<accession>A0ABD1ZAH1</accession>
<proteinExistence type="predicted"/>
<dbReference type="EMBL" id="JBHFFA010000002">
    <property type="protein sequence ID" value="KAL2644802.1"/>
    <property type="molecule type" value="Genomic_DNA"/>
</dbReference>
<sequence>MAGKEVGGRSERKLRPQKGDSLNLRPCLVHVPTGEIVKSYIQLSRIVKKLGWKVFVNVTGNVWGAWFLPAGGEACFIQMLFLPHPHISTANFYQLSTLVQAFGPNTFQISYAPLARFKELAFFNDIQKPVLRLKANGKEIVTVRNFAQVLSHHGWKKQAENDFVKHDMIGKNPMNLLTIIRIPAVENIQQLSTLDLEYITMVTETIFYLQYPTRSQTPSMRRLDLQAAKRLQPKASASSPSTSRSEYGKMKDVEEQCQPILHPFAAKESSYGSTEKMSVKIGDQDVDKTTLPAPVKIYSRKEIISYADAVNATSQEAALKATLVAAENRMIVESSEFREIDPTGWD</sequence>
<feature type="region of interest" description="Disordered" evidence="1">
    <location>
        <begin position="228"/>
        <end position="248"/>
    </location>
</feature>
<organism evidence="2 3">
    <name type="scientific">Riccia fluitans</name>
    <dbReference type="NCBI Taxonomy" id="41844"/>
    <lineage>
        <taxon>Eukaryota</taxon>
        <taxon>Viridiplantae</taxon>
        <taxon>Streptophyta</taxon>
        <taxon>Embryophyta</taxon>
        <taxon>Marchantiophyta</taxon>
        <taxon>Marchantiopsida</taxon>
        <taxon>Marchantiidae</taxon>
        <taxon>Marchantiales</taxon>
        <taxon>Ricciaceae</taxon>
        <taxon>Riccia</taxon>
    </lineage>
</organism>
<comment type="caution">
    <text evidence="2">The sequence shown here is derived from an EMBL/GenBank/DDBJ whole genome shotgun (WGS) entry which is preliminary data.</text>
</comment>
<name>A0ABD1ZAH1_9MARC</name>
<reference evidence="2 3" key="1">
    <citation type="submission" date="2024-09" db="EMBL/GenBank/DDBJ databases">
        <title>Chromosome-scale assembly of Riccia fluitans.</title>
        <authorList>
            <person name="Paukszto L."/>
            <person name="Sawicki J."/>
            <person name="Karawczyk K."/>
            <person name="Piernik-Szablinska J."/>
            <person name="Szczecinska M."/>
            <person name="Mazdziarz M."/>
        </authorList>
    </citation>
    <scope>NUCLEOTIDE SEQUENCE [LARGE SCALE GENOMIC DNA]</scope>
    <source>
        <strain evidence="2">Rf_01</strain>
        <tissue evidence="2">Aerial parts of the thallus</tissue>
    </source>
</reference>
<evidence type="ECO:0000313" key="2">
    <source>
        <dbReference type="EMBL" id="KAL2644802.1"/>
    </source>
</evidence>
<dbReference type="Proteomes" id="UP001605036">
    <property type="component" value="Unassembled WGS sequence"/>
</dbReference>
<feature type="compositionally biased region" description="Low complexity" evidence="1">
    <location>
        <begin position="236"/>
        <end position="245"/>
    </location>
</feature>
<evidence type="ECO:0000313" key="3">
    <source>
        <dbReference type="Proteomes" id="UP001605036"/>
    </source>
</evidence>